<keyword evidence="5" id="KW-1185">Reference proteome</keyword>
<dbReference type="Proteomes" id="UP001187471">
    <property type="component" value="Unassembled WGS sequence"/>
</dbReference>
<organism evidence="4 5">
    <name type="scientific">Escallonia rubra</name>
    <dbReference type="NCBI Taxonomy" id="112253"/>
    <lineage>
        <taxon>Eukaryota</taxon>
        <taxon>Viridiplantae</taxon>
        <taxon>Streptophyta</taxon>
        <taxon>Embryophyta</taxon>
        <taxon>Tracheophyta</taxon>
        <taxon>Spermatophyta</taxon>
        <taxon>Magnoliopsida</taxon>
        <taxon>eudicotyledons</taxon>
        <taxon>Gunneridae</taxon>
        <taxon>Pentapetalae</taxon>
        <taxon>asterids</taxon>
        <taxon>campanulids</taxon>
        <taxon>Escalloniales</taxon>
        <taxon>Escalloniaceae</taxon>
        <taxon>Escallonia</taxon>
    </lineage>
</organism>
<dbReference type="InterPro" id="IPR023213">
    <property type="entry name" value="CAT-like_dom_sf"/>
</dbReference>
<gene>
    <name evidence="4" type="ORF">RJ640_016005</name>
</gene>
<keyword evidence="2" id="KW-0808">Transferase</keyword>
<keyword evidence="3" id="KW-0012">Acyltransferase</keyword>
<evidence type="ECO:0000256" key="1">
    <source>
        <dbReference type="ARBA" id="ARBA00009861"/>
    </source>
</evidence>
<proteinExistence type="inferred from homology"/>
<sequence length="302" mass="33364">MVNIKHTAVISNRCPQGEATKSNSSAVTAAGFSANATFIKTWAAVASENVVSADAFVINCAQLFPPQDILSNLWAIEGLWRQPVTKRFVFDASNIAALRAKGTADAMERPTQVEAVVAWIWAAVIAAARERNKKLKTHLMSSAVNLRKRMIPSLPSNSIGNIFYVTTAKWIATSEAVDYNFLTCRVRESVRSVTDEYVRKMHENGEYIDFFKKGIESLASSNGETEWLTTSSWCKFPLYEADFGWGKPTWVATCVSFVNSVTLIDTGDGEGIEAWVGLTEEDMDKLDHNSEFLYYVSSSIAA</sequence>
<evidence type="ECO:0000313" key="4">
    <source>
        <dbReference type="EMBL" id="KAK2983381.1"/>
    </source>
</evidence>
<evidence type="ECO:0000256" key="3">
    <source>
        <dbReference type="ARBA" id="ARBA00023315"/>
    </source>
</evidence>
<comment type="caution">
    <text evidence="4">The sequence shown here is derived from an EMBL/GenBank/DDBJ whole genome shotgun (WGS) entry which is preliminary data.</text>
</comment>
<accession>A0AA88RPZ6</accession>
<comment type="similarity">
    <text evidence="1">Belongs to the plant acyltransferase family.</text>
</comment>
<dbReference type="EMBL" id="JAVXUO010001330">
    <property type="protein sequence ID" value="KAK2983381.1"/>
    <property type="molecule type" value="Genomic_DNA"/>
</dbReference>
<dbReference type="AlphaFoldDB" id="A0AA88RPZ6"/>
<dbReference type="Pfam" id="PF02458">
    <property type="entry name" value="Transferase"/>
    <property type="match status" value="1"/>
</dbReference>
<evidence type="ECO:0000313" key="5">
    <source>
        <dbReference type="Proteomes" id="UP001187471"/>
    </source>
</evidence>
<dbReference type="Gene3D" id="3.30.559.10">
    <property type="entry name" value="Chloramphenicol acetyltransferase-like domain"/>
    <property type="match status" value="1"/>
</dbReference>
<dbReference type="PANTHER" id="PTHR31623:SF28">
    <property type="entry name" value="BAHD ACYLTRANSFERASE"/>
    <property type="match status" value="1"/>
</dbReference>
<protein>
    <submittedName>
        <fullName evidence="4">Uncharacterized protein</fullName>
    </submittedName>
</protein>
<name>A0AA88RPZ6_9ASTE</name>
<evidence type="ECO:0000256" key="2">
    <source>
        <dbReference type="ARBA" id="ARBA00022679"/>
    </source>
</evidence>
<reference evidence="4" key="1">
    <citation type="submission" date="2022-12" db="EMBL/GenBank/DDBJ databases">
        <title>Draft genome assemblies for two species of Escallonia (Escalloniales).</title>
        <authorList>
            <person name="Chanderbali A."/>
            <person name="Dervinis C."/>
            <person name="Anghel I."/>
            <person name="Soltis D."/>
            <person name="Soltis P."/>
            <person name="Zapata F."/>
        </authorList>
    </citation>
    <scope>NUCLEOTIDE SEQUENCE</scope>
    <source>
        <strain evidence="4">UCBG92.1500</strain>
        <tissue evidence="4">Leaf</tissue>
    </source>
</reference>
<dbReference type="GO" id="GO:0016746">
    <property type="term" value="F:acyltransferase activity"/>
    <property type="evidence" value="ECO:0007669"/>
    <property type="project" value="UniProtKB-KW"/>
</dbReference>
<dbReference type="PANTHER" id="PTHR31623">
    <property type="entry name" value="F21J9.9"/>
    <property type="match status" value="1"/>
</dbReference>